<proteinExistence type="predicted"/>
<protein>
    <recommendedName>
        <fullName evidence="4">Lipoprotein SmpA/OmlA domain-containing protein</fullName>
    </recommendedName>
</protein>
<name>A0AA48HME4_9ALTE</name>
<evidence type="ECO:0000256" key="1">
    <source>
        <dbReference type="SAM" id="SignalP"/>
    </source>
</evidence>
<dbReference type="Proteomes" id="UP001333710">
    <property type="component" value="Chromosome"/>
</dbReference>
<dbReference type="RefSeq" id="WP_338293485.1">
    <property type="nucleotide sequence ID" value="NZ_AP027272.1"/>
</dbReference>
<dbReference type="EMBL" id="AP027272">
    <property type="protein sequence ID" value="BDX07466.1"/>
    <property type="molecule type" value="Genomic_DNA"/>
</dbReference>
<feature type="signal peptide" evidence="1">
    <location>
        <begin position="1"/>
        <end position="22"/>
    </location>
</feature>
<keyword evidence="3" id="KW-1185">Reference proteome</keyword>
<dbReference type="AlphaFoldDB" id="A0AA48HME4"/>
<organism evidence="2 3">
    <name type="scientific">Planctobacterium marinum</name>
    <dbReference type="NCBI Taxonomy" id="1631968"/>
    <lineage>
        <taxon>Bacteria</taxon>
        <taxon>Pseudomonadati</taxon>
        <taxon>Pseudomonadota</taxon>
        <taxon>Gammaproteobacteria</taxon>
        <taxon>Alteromonadales</taxon>
        <taxon>Alteromonadaceae</taxon>
        <taxon>Planctobacterium</taxon>
    </lineage>
</organism>
<sequence length="136" mass="14213">MSRMYSKLILAGVVALSLAACANTQDSDAKQLTVGLVQKEIKPGVSSVKVAQTLGSPNIVKKSPDTNGEVWIYDKISQTQSASSLGINILGAGSDVAALVGGSSSQSESSSRSLTVIIKLNEQDNVSEVSYFRSAY</sequence>
<dbReference type="KEGG" id="pmaw:MACH26_29870"/>
<reference evidence="2" key="1">
    <citation type="submission" date="2023-01" db="EMBL/GenBank/DDBJ databases">
        <title>Complete genome sequence of Planctobacterium marinum strain Dej080120_11.</title>
        <authorList>
            <person name="Ueki S."/>
            <person name="Maruyama F."/>
        </authorList>
    </citation>
    <scope>NUCLEOTIDE SEQUENCE</scope>
    <source>
        <strain evidence="2">Dej080120_11</strain>
    </source>
</reference>
<evidence type="ECO:0008006" key="4">
    <source>
        <dbReference type="Google" id="ProtNLM"/>
    </source>
</evidence>
<accession>A0AA48HME4</accession>
<feature type="chain" id="PRO_5041322532" description="Lipoprotein SmpA/OmlA domain-containing protein" evidence="1">
    <location>
        <begin position="23"/>
        <end position="136"/>
    </location>
</feature>
<keyword evidence="1" id="KW-0732">Signal</keyword>
<evidence type="ECO:0000313" key="3">
    <source>
        <dbReference type="Proteomes" id="UP001333710"/>
    </source>
</evidence>
<evidence type="ECO:0000313" key="2">
    <source>
        <dbReference type="EMBL" id="BDX07466.1"/>
    </source>
</evidence>
<gene>
    <name evidence="2" type="ORF">MACH26_29870</name>
</gene>
<dbReference type="PROSITE" id="PS51257">
    <property type="entry name" value="PROKAR_LIPOPROTEIN"/>
    <property type="match status" value="1"/>
</dbReference>